<dbReference type="Proteomes" id="UP000516437">
    <property type="component" value="Chromosome 6"/>
</dbReference>
<gene>
    <name evidence="2" type="ORF">CJ030_MR6G013309</name>
</gene>
<feature type="compositionally biased region" description="Basic and acidic residues" evidence="1">
    <location>
        <begin position="55"/>
        <end position="65"/>
    </location>
</feature>
<organism evidence="2 3">
    <name type="scientific">Morella rubra</name>
    <name type="common">Chinese bayberry</name>
    <dbReference type="NCBI Taxonomy" id="262757"/>
    <lineage>
        <taxon>Eukaryota</taxon>
        <taxon>Viridiplantae</taxon>
        <taxon>Streptophyta</taxon>
        <taxon>Embryophyta</taxon>
        <taxon>Tracheophyta</taxon>
        <taxon>Spermatophyta</taxon>
        <taxon>Magnoliopsida</taxon>
        <taxon>eudicotyledons</taxon>
        <taxon>Gunneridae</taxon>
        <taxon>Pentapetalae</taxon>
        <taxon>rosids</taxon>
        <taxon>fabids</taxon>
        <taxon>Fagales</taxon>
        <taxon>Myricaceae</taxon>
        <taxon>Morella</taxon>
    </lineage>
</organism>
<feature type="compositionally biased region" description="Polar residues" evidence="1">
    <location>
        <begin position="1"/>
        <end position="21"/>
    </location>
</feature>
<evidence type="ECO:0000256" key="1">
    <source>
        <dbReference type="SAM" id="MobiDB-lite"/>
    </source>
</evidence>
<evidence type="ECO:0000313" key="3">
    <source>
        <dbReference type="Proteomes" id="UP000516437"/>
    </source>
</evidence>
<sequence length="129" mass="14471">MKMLSLNRSNNASWYKVSNSGYDKIPGEDHGLDYHEWEDEGQEAVLVTDQCAPDHQGRPIDRSGRLTDQGLGRLTDQGPGRLTDQDSPGVLTHKESPAILRLCRKTDQDKQLSGQAPDQFRANMQRDHA</sequence>
<reference evidence="2 3" key="1">
    <citation type="journal article" date="2019" name="Plant Biotechnol. J.">
        <title>The red bayberry genome and genetic basis of sex determination.</title>
        <authorList>
            <person name="Jia H.M."/>
            <person name="Jia H.J."/>
            <person name="Cai Q.L."/>
            <person name="Wang Y."/>
            <person name="Zhao H.B."/>
            <person name="Yang W.F."/>
            <person name="Wang G.Y."/>
            <person name="Li Y.H."/>
            <person name="Zhan D.L."/>
            <person name="Shen Y.T."/>
            <person name="Niu Q.F."/>
            <person name="Chang L."/>
            <person name="Qiu J."/>
            <person name="Zhao L."/>
            <person name="Xie H.B."/>
            <person name="Fu W.Y."/>
            <person name="Jin J."/>
            <person name="Li X.W."/>
            <person name="Jiao Y."/>
            <person name="Zhou C.C."/>
            <person name="Tu T."/>
            <person name="Chai C.Y."/>
            <person name="Gao J.L."/>
            <person name="Fan L.J."/>
            <person name="van de Weg E."/>
            <person name="Wang J.Y."/>
            <person name="Gao Z.S."/>
        </authorList>
    </citation>
    <scope>NUCLEOTIDE SEQUENCE [LARGE SCALE GENOMIC DNA]</scope>
    <source>
        <tissue evidence="2">Leaves</tissue>
    </source>
</reference>
<feature type="region of interest" description="Disordered" evidence="1">
    <location>
        <begin position="105"/>
        <end position="129"/>
    </location>
</feature>
<feature type="region of interest" description="Disordered" evidence="1">
    <location>
        <begin position="1"/>
        <end position="33"/>
    </location>
</feature>
<feature type="region of interest" description="Disordered" evidence="1">
    <location>
        <begin position="53"/>
        <end position="92"/>
    </location>
</feature>
<proteinExistence type="predicted"/>
<name>A0A6A1VI58_9ROSI</name>
<comment type="caution">
    <text evidence="2">The sequence shown here is derived from an EMBL/GenBank/DDBJ whole genome shotgun (WGS) entry which is preliminary data.</text>
</comment>
<accession>A0A6A1VI58</accession>
<evidence type="ECO:0000313" key="2">
    <source>
        <dbReference type="EMBL" id="KAB1211567.1"/>
    </source>
</evidence>
<keyword evidence="3" id="KW-1185">Reference proteome</keyword>
<dbReference type="AlphaFoldDB" id="A0A6A1VI58"/>
<protein>
    <submittedName>
        <fullName evidence="2">Uncharacterized protein</fullName>
    </submittedName>
</protein>
<dbReference type="EMBL" id="RXIC02000024">
    <property type="protein sequence ID" value="KAB1211567.1"/>
    <property type="molecule type" value="Genomic_DNA"/>
</dbReference>